<dbReference type="Gene3D" id="1.10.1900.40">
    <property type="entry name" value="Acidic terminal segments, variant surface antigen of PfEMP1"/>
    <property type="match status" value="2"/>
</dbReference>
<evidence type="ECO:0000259" key="3">
    <source>
        <dbReference type="Pfam" id="PF15445"/>
    </source>
</evidence>
<accession>A0A024UVY4</accession>
<proteinExistence type="predicted"/>
<keyword evidence="2" id="KW-1133">Transmembrane helix</keyword>
<feature type="compositionally biased region" description="Low complexity" evidence="1">
    <location>
        <begin position="49"/>
        <end position="66"/>
    </location>
</feature>
<feature type="region of interest" description="Disordered" evidence="1">
    <location>
        <begin position="42"/>
        <end position="68"/>
    </location>
</feature>
<feature type="domain" description="Plasmodium falciparum erythrocyte membrane protein 1 acidic terminal segment" evidence="3">
    <location>
        <begin position="3"/>
        <end position="313"/>
    </location>
</feature>
<reference evidence="4 5" key="1">
    <citation type="submission" date="2013-02" db="EMBL/GenBank/DDBJ databases">
        <title>The Genome Annotation of Plasmodium falciparum Vietnam Oak-Knoll (FVO).</title>
        <authorList>
            <consortium name="The Broad Institute Genome Sequencing Platform"/>
            <consortium name="The Broad Institute Genome Sequencing Center for Infectious Disease"/>
            <person name="Neafsey D."/>
            <person name="Hoffman S."/>
            <person name="Volkman S."/>
            <person name="Rosenthal P."/>
            <person name="Walker B."/>
            <person name="Young S.K."/>
            <person name="Zeng Q."/>
            <person name="Gargeya S."/>
            <person name="Fitzgerald M."/>
            <person name="Haas B."/>
            <person name="Abouelleil A."/>
            <person name="Allen A.W."/>
            <person name="Alvarado L."/>
            <person name="Arachchi H.M."/>
            <person name="Berlin A.M."/>
            <person name="Chapman S.B."/>
            <person name="Gainer-Dewar J."/>
            <person name="Goldberg J."/>
            <person name="Griggs A."/>
            <person name="Gujja S."/>
            <person name="Hansen M."/>
            <person name="Howarth C."/>
            <person name="Imamovic A."/>
            <person name="Ireland A."/>
            <person name="Larimer J."/>
            <person name="McCowan C."/>
            <person name="Murphy C."/>
            <person name="Pearson M."/>
            <person name="Poon T.W."/>
            <person name="Priest M."/>
            <person name="Roberts A."/>
            <person name="Saif S."/>
            <person name="Shea T."/>
            <person name="Sisk P."/>
            <person name="Sykes S."/>
            <person name="Wortman J."/>
            <person name="Nusbaum C."/>
            <person name="Birren B."/>
        </authorList>
    </citation>
    <scope>NUCLEOTIDE SEQUENCE [LARGE SCALE GENOMIC DNA]</scope>
    <source>
        <strain evidence="5">Vietnam Oak-Knoll (FVO)</strain>
    </source>
</reference>
<gene>
    <name evidence="4" type="ORF">PFFVO_06125</name>
</gene>
<dbReference type="InterPro" id="IPR044932">
    <property type="entry name" value="PfEMP1_ATS_sf"/>
</dbReference>
<feature type="region of interest" description="Disordered" evidence="1">
    <location>
        <begin position="1"/>
        <end position="26"/>
    </location>
</feature>
<organism evidence="4 5">
    <name type="scientific">Plasmodium falciparum Vietnam Oak-Knoll</name>
    <name type="common">FVO</name>
    <dbReference type="NCBI Taxonomy" id="1036723"/>
    <lineage>
        <taxon>Eukaryota</taxon>
        <taxon>Sar</taxon>
        <taxon>Alveolata</taxon>
        <taxon>Apicomplexa</taxon>
        <taxon>Aconoidasida</taxon>
        <taxon>Haemosporida</taxon>
        <taxon>Plasmodiidae</taxon>
        <taxon>Plasmodium</taxon>
        <taxon>Plasmodium (Laverania)</taxon>
    </lineage>
</organism>
<evidence type="ECO:0000256" key="1">
    <source>
        <dbReference type="SAM" id="MobiDB-lite"/>
    </source>
</evidence>
<evidence type="ECO:0000313" key="5">
    <source>
        <dbReference type="Proteomes" id="UP000030690"/>
    </source>
</evidence>
<evidence type="ECO:0000256" key="2">
    <source>
        <dbReference type="SAM" id="Phobius"/>
    </source>
</evidence>
<evidence type="ECO:0000313" key="4">
    <source>
        <dbReference type="EMBL" id="ETW14963.1"/>
    </source>
</evidence>
<keyword evidence="2" id="KW-0812">Transmembrane</keyword>
<name>A0A024UVY4_PLAFA</name>
<keyword evidence="2" id="KW-0472">Membrane</keyword>
<protein>
    <recommendedName>
        <fullName evidence="3">Plasmodium falciparum erythrocyte membrane protein 1 acidic terminal segment domain-containing protein</fullName>
    </recommendedName>
</protein>
<dbReference type="EMBL" id="KI925391">
    <property type="protein sequence ID" value="ETW14963.1"/>
    <property type="molecule type" value="Genomic_DNA"/>
</dbReference>
<dbReference type="InterPro" id="IPR029211">
    <property type="entry name" value="PfEMP1_ATS"/>
</dbReference>
<dbReference type="FunFam" id="1.10.1900.40:FF:000001">
    <property type="entry name" value="Erythrocyte membrane protein 1"/>
    <property type="match status" value="1"/>
</dbReference>
<dbReference type="FunFam" id="1.10.1900.40:FF:000006">
    <property type="entry name" value="Erythrocyte membrane protein 1"/>
    <property type="match status" value="1"/>
</dbReference>
<dbReference type="Pfam" id="PF15445">
    <property type="entry name" value="ATS"/>
    <property type="match status" value="1"/>
</dbReference>
<feature type="transmembrane region" description="Helical" evidence="2">
    <location>
        <begin position="307"/>
        <end position="325"/>
    </location>
</feature>
<dbReference type="Proteomes" id="UP000030690">
    <property type="component" value="Unassembled WGS sequence"/>
</dbReference>
<reference evidence="4 5" key="2">
    <citation type="submission" date="2013-02" db="EMBL/GenBank/DDBJ databases">
        <title>The Genome Sequence of Plasmodium falciparum Vietnam Oak-Knoll (FVO).</title>
        <authorList>
            <consortium name="The Broad Institute Genome Sequencing Platform"/>
            <consortium name="The Broad Institute Genome Sequencing Center for Infectious Disease"/>
            <person name="Neafsey D."/>
            <person name="Cheeseman I."/>
            <person name="Volkman S."/>
            <person name="Adams J."/>
            <person name="Walker B."/>
            <person name="Young S.K."/>
            <person name="Zeng Q."/>
            <person name="Gargeya S."/>
            <person name="Fitzgerald M."/>
            <person name="Haas B."/>
            <person name="Abouelleil A."/>
            <person name="Alvarado L."/>
            <person name="Arachchi H.M."/>
            <person name="Berlin A.M."/>
            <person name="Chapman S.B."/>
            <person name="Dewar J."/>
            <person name="Goldberg J."/>
            <person name="Griggs A."/>
            <person name="Gujja S."/>
            <person name="Hansen M."/>
            <person name="Howarth C."/>
            <person name="Imamovic A."/>
            <person name="Larimer J."/>
            <person name="McCowan C."/>
            <person name="Murphy C."/>
            <person name="Neiman D."/>
            <person name="Pearson M."/>
            <person name="Priest M."/>
            <person name="Roberts A."/>
            <person name="Saif S."/>
            <person name="Shea T."/>
            <person name="Sisk P."/>
            <person name="Sykes S."/>
            <person name="Wortman J."/>
            <person name="Nusbaum C."/>
            <person name="Birren B."/>
        </authorList>
    </citation>
    <scope>NUCLEOTIDE SEQUENCE [LARGE SCALE GENOMIC DNA]</scope>
    <source>
        <strain evidence="5">Vietnam Oak-Knoll (FVO)</strain>
    </source>
</reference>
<sequence length="336" mass="39091">MKNTPSDTQNDIQNDGIPSSKITDNEWNTLKDDFISQYLQSEQPKDVPNDYTSGNSSTNTNITTPSRHNVDQKPFIMSIHDKNLYTGEEYNYNVNMVNNDNIPINRDNNIYSGIDLINDTLSGDYDIYNEMLKRKENELFGTNHVKQTSIHSVAKLTNSDPIHNQLELFHKWLDRHRDMCEKWDNHEEVLAKLKEEWENETHSGNINPSDSNKTLNTDVSIQIHMDNPKPINEFTYVDSNPNLTLRSNPNLMGNQNPNLNLVENNMNPNHQNQNQVGDTNFVDTPTNPTNVQIEMSVKNHKLVKEKYPIADFFYFNLFDFFFFVVNKKFKKKLNKN</sequence>
<dbReference type="AlphaFoldDB" id="A0A024UVY4"/>